<dbReference type="CDD" id="cd02440">
    <property type="entry name" value="AdoMet_MTases"/>
    <property type="match status" value="1"/>
</dbReference>
<evidence type="ECO:0000256" key="2">
    <source>
        <dbReference type="ARBA" id="ARBA00022603"/>
    </source>
</evidence>
<dbReference type="SUPFAM" id="SSF53335">
    <property type="entry name" value="S-adenosyl-L-methionine-dependent methyltransferases"/>
    <property type="match status" value="1"/>
</dbReference>
<keyword evidence="3" id="KW-0808">Transferase</keyword>
<sequence>MGNTGLDAPTPEHLDRIVASYAGSRPGYPAAVFDQLRKAHVVGPGVRVLEIGAGTGEATTDLVATGADVTAVEPRPVLAKTLAERVPQARVVVQRLEDLDLAPGSFDAAIGATSLHWLSLDTALPMLHDALRAQGRLAVLRTTFGDASVKTPFRRRVAEIVKSRVEATADKRGLRPTMRELTESGLFLPVDSWEWPWSIELTAGQIERLFTTFSDWSPAEVAQARAAADDLGGKIVEHYRTWLHVLEKAPGPRA</sequence>
<evidence type="ECO:0000256" key="3">
    <source>
        <dbReference type="ARBA" id="ARBA00022679"/>
    </source>
</evidence>
<evidence type="ECO:0000313" key="6">
    <source>
        <dbReference type="Proteomes" id="UP000035763"/>
    </source>
</evidence>
<dbReference type="EMBL" id="CAJA01000502">
    <property type="protein sequence ID" value="CCH75492.1"/>
    <property type="molecule type" value="Genomic_DNA"/>
</dbReference>
<dbReference type="GO" id="GO:0032259">
    <property type="term" value="P:methylation"/>
    <property type="evidence" value="ECO:0007669"/>
    <property type="project" value="UniProtKB-KW"/>
</dbReference>
<dbReference type="RefSeq" id="WP_083433584.1">
    <property type="nucleotide sequence ID" value="NZ_HG764815.1"/>
</dbReference>
<dbReference type="InterPro" id="IPR029063">
    <property type="entry name" value="SAM-dependent_MTases_sf"/>
</dbReference>
<dbReference type="InterPro" id="IPR051052">
    <property type="entry name" value="Diverse_substrate_MTase"/>
</dbReference>
<keyword evidence="6" id="KW-1185">Reference proteome</keyword>
<dbReference type="Pfam" id="PF08241">
    <property type="entry name" value="Methyltransf_11"/>
    <property type="match status" value="1"/>
</dbReference>
<keyword evidence="2" id="KW-0489">Methyltransferase</keyword>
<comment type="similarity">
    <text evidence="1">Belongs to the methyltransferase superfamily.</text>
</comment>
<gene>
    <name evidence="5" type="ORF">BN11_750002</name>
</gene>
<comment type="caution">
    <text evidence="5">The sequence shown here is derived from an EMBL/GenBank/DDBJ whole genome shotgun (WGS) entry which is preliminary data.</text>
</comment>
<reference evidence="5 6" key="1">
    <citation type="journal article" date="2013" name="ISME J.">
        <title>A metabolic model for members of the genus Tetrasphaera involved in enhanced biological phosphorus removal.</title>
        <authorList>
            <person name="Kristiansen R."/>
            <person name="Nguyen H.T.T."/>
            <person name="Saunders A.M."/>
            <person name="Nielsen J.L."/>
            <person name="Wimmer R."/>
            <person name="Le V.Q."/>
            <person name="McIlroy S.J."/>
            <person name="Petrovski S."/>
            <person name="Seviour R.J."/>
            <person name="Calteau A."/>
            <person name="Nielsen K.L."/>
            <person name="Nielsen P.H."/>
        </authorList>
    </citation>
    <scope>NUCLEOTIDE SEQUENCE [LARGE SCALE GENOMIC DNA]</scope>
    <source>
        <strain evidence="5 6">Ben110</strain>
    </source>
</reference>
<dbReference type="STRING" id="1193182.BN11_750002"/>
<protein>
    <recommendedName>
        <fullName evidence="4">Methyltransferase type 11 domain-containing protein</fullName>
    </recommendedName>
</protein>
<dbReference type="OrthoDB" id="9797252at2"/>
<evidence type="ECO:0000313" key="5">
    <source>
        <dbReference type="EMBL" id="CCH75492.1"/>
    </source>
</evidence>
<dbReference type="PANTHER" id="PTHR44942:SF4">
    <property type="entry name" value="METHYLTRANSFERASE TYPE 11 DOMAIN-CONTAINING PROTEIN"/>
    <property type="match status" value="1"/>
</dbReference>
<evidence type="ECO:0000259" key="4">
    <source>
        <dbReference type="Pfam" id="PF08241"/>
    </source>
</evidence>
<feature type="domain" description="Methyltransferase type 11" evidence="4">
    <location>
        <begin position="49"/>
        <end position="138"/>
    </location>
</feature>
<dbReference type="GO" id="GO:0008757">
    <property type="term" value="F:S-adenosylmethionine-dependent methyltransferase activity"/>
    <property type="evidence" value="ECO:0007669"/>
    <property type="project" value="InterPro"/>
</dbReference>
<dbReference type="InterPro" id="IPR013216">
    <property type="entry name" value="Methyltransf_11"/>
</dbReference>
<name>W6K1X3_9MICO</name>
<dbReference type="AlphaFoldDB" id="W6K1X3"/>
<proteinExistence type="inferred from homology"/>
<evidence type="ECO:0000256" key="1">
    <source>
        <dbReference type="ARBA" id="ARBA00008361"/>
    </source>
</evidence>
<accession>W6K1X3</accession>
<organism evidence="5 6">
    <name type="scientific">Nostocoides australiense Ben110</name>
    <dbReference type="NCBI Taxonomy" id="1193182"/>
    <lineage>
        <taxon>Bacteria</taxon>
        <taxon>Bacillati</taxon>
        <taxon>Actinomycetota</taxon>
        <taxon>Actinomycetes</taxon>
        <taxon>Micrococcales</taxon>
        <taxon>Intrasporangiaceae</taxon>
        <taxon>Nostocoides</taxon>
    </lineage>
</organism>
<dbReference type="Proteomes" id="UP000035763">
    <property type="component" value="Unassembled WGS sequence"/>
</dbReference>
<dbReference type="Gene3D" id="3.40.50.150">
    <property type="entry name" value="Vaccinia Virus protein VP39"/>
    <property type="match status" value="1"/>
</dbReference>
<dbReference type="PANTHER" id="PTHR44942">
    <property type="entry name" value="METHYLTRANSF_11 DOMAIN-CONTAINING PROTEIN"/>
    <property type="match status" value="1"/>
</dbReference>